<sequence>MRELSRRTEIAQTSVINHLKELLKEQLIIKEKKGIYPTFKANRDDEMFKLYKKNDLLLKIRQTGLVDFIYDSCLPDAIMLFGSASKGEDLEESDIDLYVKAKEKKLNLQRYEKLLNRKITLFFKENFSELGNELKNNIINGIVITGYLKVF</sequence>
<gene>
    <name evidence="2" type="ORF">J4415_01030</name>
</gene>
<protein>
    <submittedName>
        <fullName evidence="2">Nucleotidyltransferase domain-containing protein</fullName>
    </submittedName>
</protein>
<dbReference type="Gene3D" id="3.30.460.10">
    <property type="entry name" value="Beta Polymerase, domain 2"/>
    <property type="match status" value="1"/>
</dbReference>
<dbReference type="InterPro" id="IPR041633">
    <property type="entry name" value="Polbeta"/>
</dbReference>
<accession>A0A8T4KUH9</accession>
<reference evidence="2" key="1">
    <citation type="submission" date="2021-03" db="EMBL/GenBank/DDBJ databases">
        <authorList>
            <person name="Jaffe A."/>
        </authorList>
    </citation>
    <scope>NUCLEOTIDE SEQUENCE</scope>
    <source>
        <strain evidence="2">RIFCSPHIGHO2_01_FULL_AR10_44_11</strain>
    </source>
</reference>
<dbReference type="InterPro" id="IPR036388">
    <property type="entry name" value="WH-like_DNA-bd_sf"/>
</dbReference>
<reference evidence="2" key="2">
    <citation type="submission" date="2021-05" db="EMBL/GenBank/DDBJ databases">
        <title>Protein family content uncovers lineage relationships and bacterial pathway maintenance mechanisms in DPANN archaea.</title>
        <authorList>
            <person name="Castelle C.J."/>
            <person name="Meheust R."/>
            <person name="Jaffe A.L."/>
            <person name="Seitz K."/>
            <person name="Gong X."/>
            <person name="Baker B.J."/>
            <person name="Banfield J.F."/>
        </authorList>
    </citation>
    <scope>NUCLEOTIDE SEQUENCE</scope>
    <source>
        <strain evidence="2">RIFCSPHIGHO2_01_FULL_AR10_44_11</strain>
    </source>
</reference>
<dbReference type="InterPro" id="IPR036390">
    <property type="entry name" value="WH_DNA-bd_sf"/>
</dbReference>
<dbReference type="AlphaFoldDB" id="A0A8T4KUH9"/>
<dbReference type="EMBL" id="JAGVWD010000013">
    <property type="protein sequence ID" value="MBS3057192.1"/>
    <property type="molecule type" value="Genomic_DNA"/>
</dbReference>
<evidence type="ECO:0000313" key="2">
    <source>
        <dbReference type="EMBL" id="MBS3057192.1"/>
    </source>
</evidence>
<name>A0A8T4KUH9_9ARCH</name>
<evidence type="ECO:0000313" key="3">
    <source>
        <dbReference type="Proteomes" id="UP000677687"/>
    </source>
</evidence>
<dbReference type="SUPFAM" id="SSF46785">
    <property type="entry name" value="Winged helix' DNA-binding domain"/>
    <property type="match status" value="1"/>
</dbReference>
<proteinExistence type="predicted"/>
<organism evidence="2 3">
    <name type="scientific">Candidatus Iainarchaeum sp</name>
    <dbReference type="NCBI Taxonomy" id="3101447"/>
    <lineage>
        <taxon>Archaea</taxon>
        <taxon>Candidatus Iainarchaeota</taxon>
        <taxon>Candidatus Iainarchaeia</taxon>
        <taxon>Candidatus Iainarchaeales</taxon>
        <taxon>Candidatus Iainarchaeaceae</taxon>
        <taxon>Candidatus Iainarchaeum</taxon>
    </lineage>
</organism>
<evidence type="ECO:0000259" key="1">
    <source>
        <dbReference type="Pfam" id="PF18765"/>
    </source>
</evidence>
<dbReference type="Proteomes" id="UP000677687">
    <property type="component" value="Unassembled WGS sequence"/>
</dbReference>
<dbReference type="Gene3D" id="1.10.10.10">
    <property type="entry name" value="Winged helix-like DNA-binding domain superfamily/Winged helix DNA-binding domain"/>
    <property type="match status" value="1"/>
</dbReference>
<dbReference type="Pfam" id="PF18765">
    <property type="entry name" value="Polbeta"/>
    <property type="match status" value="1"/>
</dbReference>
<comment type="caution">
    <text evidence="2">The sequence shown here is derived from an EMBL/GenBank/DDBJ whole genome shotgun (WGS) entry which is preliminary data.</text>
</comment>
<dbReference type="CDD" id="cd05403">
    <property type="entry name" value="NT_KNTase_like"/>
    <property type="match status" value="1"/>
</dbReference>
<feature type="domain" description="Polymerase beta nucleotidyltransferase" evidence="1">
    <location>
        <begin position="75"/>
        <end position="141"/>
    </location>
</feature>
<dbReference type="SUPFAM" id="SSF81301">
    <property type="entry name" value="Nucleotidyltransferase"/>
    <property type="match status" value="1"/>
</dbReference>
<dbReference type="InterPro" id="IPR043519">
    <property type="entry name" value="NT_sf"/>
</dbReference>